<sequence length="1155" mass="128512">MALGKTLWAFAALAGAAVGSEEMACQADGSCEKPKNKGGGVVLLQGVKRHGKVQEHLQSEDEECTPLGGDPYYPYFRECCQGTKQCGPYYQESWGGWSFECKHSCNKKEKEDDCGCVPPEGWSTTVQKCRPESTTSEAEAKECRDKTSTTASTTSTSSKAAEADDCGCIPPEGWSTTVQKCRIESSTSEAEAKECRDKTSTTVSTASTTTGPTTTWTGGTGPTPTVLTIMSWNVFFGNTRYDAMDRMFKAHDVDIANLQETNNKLANIAEASGYASVNEWKQPHDWCGYNFHKPDWGHAWATELEVPGSRGVCGAMMYKGDAKFCVWGLHPIQRNNNVKYAKESIKIAADAMKKCSEEYNAPSIFLGDFNTLDWRGAQHELEKRTGWGWQLAAKHDIDFIFIQTYPLKVGEVISSQIVGDGTCWPGFPPNNGISREWRSQAIHPAQGVAPTRGHFGVAFFEVQVVRRAMISGWSPVSVVAVNLIFTAKPLRLEQAHFLEALEVLDQPHYEQFDDFLEMVIEFGYVTLFASAFPLAAVVSLVSNLIELKSDMFKLACVYQRPISHRMKSIGIWRQLLHIIAGISIITNVMIFVMSEQLASWTPSLYREASLEDVQQGRLASAVDQAAGTADLVIRQGAGRYVIFFAAGGHRRATAAPGDAPVDKIRCQKIGLMAMNVPSFDEFIESIFIDQMAEVVSEVDSQEVDEDERTASHGHQVKLKALEDGYWLLADAQELPLSRKVPVPSVPSPVSSPQEPKDIEESEDRRLEDGSFVSPQELRLARLEEELLGRLERLGSLSLAEESRLNDIRHQRSALKGTATRGLTHPISAPSRCASDDARSAEETSHGLDAVFLGSKRLLTKKSKKAARYWRNIGLGIPTPKEAKEGAPPGQRKVIACCLMLVRRTIIIRRNYLHYIKRLGQENVSVREAFFGLVTRRKFNRFEKRHSNVAVHCSPAFEPKEGDIITAGQCRPLAKTVRFNVLKVDKNQIFGSARKQHLGTMDQTEKAFQKQDAVFLGSKRLLTKKSKKAARYWRNIGLGIPTPKEAKEGNFVDKKCPFTGNVSIRGSILKGMCISTKMKRTIIIRRNYLHYIKKFNRFEKRHSNVAVHCSPAFEPKEGDIITAGQCRPLAKTVRFNVLKVDKNQIFGSARKQFALF</sequence>
<gene>
    <name evidence="10" type="ORF">CCMP2556_LOCUS18865</name>
</gene>
<keyword evidence="11" id="KW-1185">Reference proteome</keyword>
<evidence type="ECO:0000313" key="11">
    <source>
        <dbReference type="Proteomes" id="UP001642484"/>
    </source>
</evidence>
<dbReference type="InterPro" id="IPR012340">
    <property type="entry name" value="NA-bd_OB-fold"/>
</dbReference>
<evidence type="ECO:0000256" key="5">
    <source>
        <dbReference type="SAM" id="Phobius"/>
    </source>
</evidence>
<dbReference type="InterPro" id="IPR049452">
    <property type="entry name" value="Anoctamin_TM"/>
</dbReference>
<evidence type="ECO:0000259" key="7">
    <source>
        <dbReference type="Pfam" id="PF03372"/>
    </source>
</evidence>
<keyword evidence="3" id="KW-0687">Ribonucleoprotein</keyword>
<dbReference type="Pfam" id="PF00366">
    <property type="entry name" value="Ribosomal_S17"/>
    <property type="match status" value="2"/>
</dbReference>
<comment type="similarity">
    <text evidence="1">Belongs to the universal ribosomal protein uS17 family.</text>
</comment>
<evidence type="ECO:0000256" key="4">
    <source>
        <dbReference type="SAM" id="MobiDB-lite"/>
    </source>
</evidence>
<dbReference type="Proteomes" id="UP001642484">
    <property type="component" value="Unassembled WGS sequence"/>
</dbReference>
<evidence type="ECO:0000256" key="3">
    <source>
        <dbReference type="ARBA" id="ARBA00023274"/>
    </source>
</evidence>
<evidence type="ECO:0000256" key="2">
    <source>
        <dbReference type="ARBA" id="ARBA00022980"/>
    </source>
</evidence>
<proteinExistence type="inferred from homology"/>
<dbReference type="Pfam" id="PF04547">
    <property type="entry name" value="Anoctamin"/>
    <property type="match status" value="1"/>
</dbReference>
<dbReference type="InterPro" id="IPR000266">
    <property type="entry name" value="Ribosomal_uS17"/>
</dbReference>
<feature type="chain" id="PRO_5047124254" description="40S ribosomal protein S11" evidence="6">
    <location>
        <begin position="20"/>
        <end position="1155"/>
    </location>
</feature>
<feature type="domain" description="Small ribosomal subunit protein uS17 N-terminal" evidence="9">
    <location>
        <begin position="1002"/>
        <end position="1068"/>
    </location>
</feature>
<feature type="domain" description="Endonuclease/exonuclease/phosphatase" evidence="7">
    <location>
        <begin position="230"/>
        <end position="412"/>
    </location>
</feature>
<dbReference type="InterPro" id="IPR005135">
    <property type="entry name" value="Endo/exonuclease/phosphatase"/>
</dbReference>
<dbReference type="Pfam" id="PF03372">
    <property type="entry name" value="Exo_endo_phos"/>
    <property type="match status" value="1"/>
</dbReference>
<evidence type="ECO:0000256" key="1">
    <source>
        <dbReference type="ARBA" id="ARBA00010254"/>
    </source>
</evidence>
<evidence type="ECO:0000256" key="6">
    <source>
        <dbReference type="SAM" id="SignalP"/>
    </source>
</evidence>
<feature type="compositionally biased region" description="Basic and acidic residues" evidence="4">
    <location>
        <begin position="754"/>
        <end position="768"/>
    </location>
</feature>
<dbReference type="Gene3D" id="2.40.50.1000">
    <property type="match status" value="2"/>
</dbReference>
<dbReference type="CDD" id="cd00364">
    <property type="entry name" value="Ribosomal_uS17"/>
    <property type="match status" value="2"/>
</dbReference>
<dbReference type="Pfam" id="PF16205">
    <property type="entry name" value="Ribosomal_S17_N"/>
    <property type="match status" value="1"/>
</dbReference>
<keyword evidence="5" id="KW-1133">Transmembrane helix</keyword>
<dbReference type="InterPro" id="IPR032440">
    <property type="entry name" value="Ribosomal_uS17_N"/>
</dbReference>
<dbReference type="PANTHER" id="PTHR10744">
    <property type="entry name" value="40S RIBOSOMAL PROTEIN S11 FAMILY MEMBER"/>
    <property type="match status" value="1"/>
</dbReference>
<evidence type="ECO:0000259" key="9">
    <source>
        <dbReference type="Pfam" id="PF16205"/>
    </source>
</evidence>
<dbReference type="EMBL" id="CAXAMN010010879">
    <property type="protein sequence ID" value="CAK9032943.1"/>
    <property type="molecule type" value="Genomic_DNA"/>
</dbReference>
<dbReference type="InterPro" id="IPR036691">
    <property type="entry name" value="Endo/exonu/phosph_ase_sf"/>
</dbReference>
<name>A0ABP0L337_9DINO</name>
<keyword evidence="6" id="KW-0732">Signal</keyword>
<accession>A0ABP0L337</accession>
<feature type="transmembrane region" description="Helical" evidence="5">
    <location>
        <begin position="522"/>
        <end position="545"/>
    </location>
</feature>
<dbReference type="PANTHER" id="PTHR10744:SF9">
    <property type="entry name" value="40S RIBOSOMAL PROTEIN S11-RELATED"/>
    <property type="match status" value="1"/>
</dbReference>
<evidence type="ECO:0008006" key="12">
    <source>
        <dbReference type="Google" id="ProtNLM"/>
    </source>
</evidence>
<dbReference type="PRINTS" id="PR00973">
    <property type="entry name" value="RIBOSOMALS17"/>
</dbReference>
<dbReference type="SUPFAM" id="SSF56219">
    <property type="entry name" value="DNase I-like"/>
    <property type="match status" value="1"/>
</dbReference>
<feature type="compositionally biased region" description="Low complexity" evidence="4">
    <location>
        <begin position="200"/>
        <end position="221"/>
    </location>
</feature>
<evidence type="ECO:0000259" key="8">
    <source>
        <dbReference type="Pfam" id="PF04547"/>
    </source>
</evidence>
<keyword evidence="2" id="KW-0689">Ribosomal protein</keyword>
<comment type="caution">
    <text evidence="10">The sequence shown here is derived from an EMBL/GenBank/DDBJ whole genome shotgun (WGS) entry which is preliminary data.</text>
</comment>
<keyword evidence="5" id="KW-0812">Transmembrane</keyword>
<feature type="region of interest" description="Disordered" evidence="4">
    <location>
        <begin position="739"/>
        <end position="769"/>
    </location>
</feature>
<keyword evidence="5" id="KW-0472">Membrane</keyword>
<protein>
    <recommendedName>
        <fullName evidence="12">40S ribosomal protein S11</fullName>
    </recommendedName>
</protein>
<dbReference type="SUPFAM" id="SSF50249">
    <property type="entry name" value="Nucleic acid-binding proteins"/>
    <property type="match status" value="2"/>
</dbReference>
<feature type="transmembrane region" description="Helical" evidence="5">
    <location>
        <begin position="575"/>
        <end position="593"/>
    </location>
</feature>
<evidence type="ECO:0000313" key="10">
    <source>
        <dbReference type="EMBL" id="CAK9032943.1"/>
    </source>
</evidence>
<feature type="signal peptide" evidence="6">
    <location>
        <begin position="1"/>
        <end position="19"/>
    </location>
</feature>
<feature type="region of interest" description="Disordered" evidence="4">
    <location>
        <begin position="192"/>
        <end position="221"/>
    </location>
</feature>
<dbReference type="Gene3D" id="3.60.10.10">
    <property type="entry name" value="Endonuclease/exonuclease/phosphatase"/>
    <property type="match status" value="1"/>
</dbReference>
<reference evidence="10 11" key="1">
    <citation type="submission" date="2024-02" db="EMBL/GenBank/DDBJ databases">
        <authorList>
            <person name="Chen Y."/>
            <person name="Shah S."/>
            <person name="Dougan E. K."/>
            <person name="Thang M."/>
            <person name="Chan C."/>
        </authorList>
    </citation>
    <scope>NUCLEOTIDE SEQUENCE [LARGE SCALE GENOMIC DNA]</scope>
</reference>
<feature type="domain" description="Anoctamin transmembrane" evidence="8">
    <location>
        <begin position="496"/>
        <end position="597"/>
    </location>
</feature>
<organism evidence="10 11">
    <name type="scientific">Durusdinium trenchii</name>
    <dbReference type="NCBI Taxonomy" id="1381693"/>
    <lineage>
        <taxon>Eukaryota</taxon>
        <taxon>Sar</taxon>
        <taxon>Alveolata</taxon>
        <taxon>Dinophyceae</taxon>
        <taxon>Suessiales</taxon>
        <taxon>Symbiodiniaceae</taxon>
        <taxon>Durusdinium</taxon>
    </lineage>
</organism>